<evidence type="ECO:0000313" key="2">
    <source>
        <dbReference type="EMBL" id="SEH75976.1"/>
    </source>
</evidence>
<dbReference type="AlphaFoldDB" id="A0A1H6KR25"/>
<dbReference type="STRING" id="1159016.SAMN02927937_01258"/>
<evidence type="ECO:0000259" key="1">
    <source>
        <dbReference type="Pfam" id="PF13021"/>
    </source>
</evidence>
<evidence type="ECO:0000313" key="3">
    <source>
        <dbReference type="Proteomes" id="UP000199634"/>
    </source>
</evidence>
<feature type="domain" description="DUF3885" evidence="1">
    <location>
        <begin position="8"/>
        <end position="199"/>
    </location>
</feature>
<sequence length="208" mass="24965">MHKSEYRTFLDNNFKGLKVRTPLFYSWDIGIRFNLQIDAANDEDYFHEVNFRASSIFNDAFKTSDSIFLIFMDYKNKRSKIRLSNYIFKQIKNLEKINLCFTKENQYYSGTSNICIIKTKKEEVIFQNIFKAIANSDFEDREPRLDKSCFSSKEVYFVNLSKKIIFNMYDDRGLDIIASDKEILKSLYEKYNDWVLDYDREKIDKVFL</sequence>
<accession>A0A1H6KR25</accession>
<protein>
    <recommendedName>
        <fullName evidence="1">DUF3885 domain-containing protein</fullName>
    </recommendedName>
</protein>
<dbReference type="Proteomes" id="UP000199634">
    <property type="component" value="Unassembled WGS sequence"/>
</dbReference>
<keyword evidence="3" id="KW-1185">Reference proteome</keyword>
<dbReference type="InterPro" id="IPR024976">
    <property type="entry name" value="DUF3885"/>
</dbReference>
<name>A0A1H6KR25_9FLAO</name>
<dbReference type="EMBL" id="FNXE01000014">
    <property type="protein sequence ID" value="SEH75976.1"/>
    <property type="molecule type" value="Genomic_DNA"/>
</dbReference>
<dbReference type="OrthoDB" id="72213at2"/>
<dbReference type="Pfam" id="PF13021">
    <property type="entry name" value="DUF3885"/>
    <property type="match status" value="1"/>
</dbReference>
<reference evidence="2 3" key="1">
    <citation type="submission" date="2016-10" db="EMBL/GenBank/DDBJ databases">
        <authorList>
            <person name="de Groot N.N."/>
        </authorList>
    </citation>
    <scope>NUCLEOTIDE SEQUENCE [LARGE SCALE GENOMIC DNA]</scope>
    <source>
        <strain evidence="2 3">CGMCC 1.10825</strain>
    </source>
</reference>
<proteinExistence type="predicted"/>
<gene>
    <name evidence="2" type="ORF">SAMN02927937_01258</name>
</gene>
<organism evidence="2 3">
    <name type="scientific">Paenimyroides marinum</name>
    <dbReference type="NCBI Taxonomy" id="1159016"/>
    <lineage>
        <taxon>Bacteria</taxon>
        <taxon>Pseudomonadati</taxon>
        <taxon>Bacteroidota</taxon>
        <taxon>Flavobacteriia</taxon>
        <taxon>Flavobacteriales</taxon>
        <taxon>Flavobacteriaceae</taxon>
        <taxon>Paenimyroides</taxon>
    </lineage>
</organism>
<dbReference type="RefSeq" id="WP_091097570.1">
    <property type="nucleotide sequence ID" value="NZ_FNXE01000014.1"/>
</dbReference>